<dbReference type="GO" id="GO:0004590">
    <property type="term" value="F:orotidine-5'-phosphate decarboxylase activity"/>
    <property type="evidence" value="ECO:0007669"/>
    <property type="project" value="TreeGrafter"/>
</dbReference>
<evidence type="ECO:0000313" key="6">
    <source>
        <dbReference type="Proteomes" id="UP000270094"/>
    </source>
</evidence>
<keyword evidence="3" id="KW-0472">Membrane</keyword>
<dbReference type="AlphaFoldDB" id="A0A3P7J3B2"/>
<keyword evidence="2" id="KW-0665">Pyrimidine biosynthesis</keyword>
<dbReference type="GO" id="GO:0019856">
    <property type="term" value="P:pyrimidine nucleobase biosynthetic process"/>
    <property type="evidence" value="ECO:0007669"/>
    <property type="project" value="TreeGrafter"/>
</dbReference>
<dbReference type="OrthoDB" id="10263753at2759"/>
<dbReference type="InterPro" id="IPR000836">
    <property type="entry name" value="PRTase_dom"/>
</dbReference>
<dbReference type="Proteomes" id="UP000270094">
    <property type="component" value="Unassembled WGS sequence"/>
</dbReference>
<dbReference type="CDD" id="cd06223">
    <property type="entry name" value="PRTases_typeI"/>
    <property type="match status" value="1"/>
</dbReference>
<evidence type="ECO:0000256" key="2">
    <source>
        <dbReference type="ARBA" id="ARBA00022975"/>
    </source>
</evidence>
<dbReference type="EMBL" id="UYYB01034535">
    <property type="protein sequence ID" value="VDM74179.1"/>
    <property type="molecule type" value="Genomic_DNA"/>
</dbReference>
<evidence type="ECO:0000313" key="5">
    <source>
        <dbReference type="EMBL" id="VDM74179.1"/>
    </source>
</evidence>
<dbReference type="GO" id="GO:0004588">
    <property type="term" value="F:orotate phosphoribosyltransferase activity"/>
    <property type="evidence" value="ECO:0007669"/>
    <property type="project" value="TreeGrafter"/>
</dbReference>
<name>A0A3P7J3B2_STRVU</name>
<evidence type="ECO:0000259" key="4">
    <source>
        <dbReference type="Pfam" id="PF00156"/>
    </source>
</evidence>
<comment type="pathway">
    <text evidence="1">Pyrimidine metabolism; UMP biosynthesis via de novo pathway.</text>
</comment>
<feature type="transmembrane region" description="Helical" evidence="3">
    <location>
        <begin position="12"/>
        <end position="35"/>
    </location>
</feature>
<evidence type="ECO:0000256" key="1">
    <source>
        <dbReference type="ARBA" id="ARBA00004725"/>
    </source>
</evidence>
<dbReference type="GO" id="GO:0006222">
    <property type="term" value="P:UMP biosynthetic process"/>
    <property type="evidence" value="ECO:0007669"/>
    <property type="project" value="TreeGrafter"/>
</dbReference>
<evidence type="ECO:0000256" key="3">
    <source>
        <dbReference type="SAM" id="Phobius"/>
    </source>
</evidence>
<dbReference type="PANTHER" id="PTHR19278:SF9">
    <property type="entry name" value="URIDINE 5'-MONOPHOSPHATE SYNTHASE"/>
    <property type="match status" value="1"/>
</dbReference>
<dbReference type="Pfam" id="PF00156">
    <property type="entry name" value="Pribosyltran"/>
    <property type="match status" value="1"/>
</dbReference>
<organism evidence="5 6">
    <name type="scientific">Strongylus vulgaris</name>
    <name type="common">Blood worm</name>
    <dbReference type="NCBI Taxonomy" id="40348"/>
    <lineage>
        <taxon>Eukaryota</taxon>
        <taxon>Metazoa</taxon>
        <taxon>Ecdysozoa</taxon>
        <taxon>Nematoda</taxon>
        <taxon>Chromadorea</taxon>
        <taxon>Rhabditida</taxon>
        <taxon>Rhabditina</taxon>
        <taxon>Rhabditomorpha</taxon>
        <taxon>Strongyloidea</taxon>
        <taxon>Strongylidae</taxon>
        <taxon>Strongylus</taxon>
    </lineage>
</organism>
<dbReference type="PANTHER" id="PTHR19278">
    <property type="entry name" value="OROTATE PHOSPHORIBOSYLTRANSFERASE"/>
    <property type="match status" value="1"/>
</dbReference>
<protein>
    <recommendedName>
        <fullName evidence="4">Phosphoribosyltransferase domain-containing protein</fullName>
    </recommendedName>
</protein>
<keyword evidence="3" id="KW-1133">Transmembrane helix</keyword>
<keyword evidence="3" id="KW-0812">Transmembrane</keyword>
<accession>A0A3P7J3B2</accession>
<reference evidence="5 6" key="1">
    <citation type="submission" date="2018-11" db="EMBL/GenBank/DDBJ databases">
        <authorList>
            <consortium name="Pathogen Informatics"/>
        </authorList>
    </citation>
    <scope>NUCLEOTIDE SEQUENCE [LARGE SCALE GENOMIC DNA]</scope>
</reference>
<gene>
    <name evidence="5" type="ORF">SVUK_LOCUS9177</name>
</gene>
<keyword evidence="6" id="KW-1185">Reference proteome</keyword>
<dbReference type="Gene3D" id="3.40.50.2020">
    <property type="match status" value="1"/>
</dbReference>
<sequence length="133" mass="14755">MIDKTDVPFNAIVGVPYAALPYATVGFCVLLRIYLSPLHFCTLQLVAQSSAKPLMIIRKEAKSYGTKKLIEGLYSRGDKVVIIEDVVTTGGSIQDVVNVLRDEELVVEHVFCLLDREQGGAEKLKEHGITLHW</sequence>
<proteinExistence type="predicted"/>
<dbReference type="InterPro" id="IPR029057">
    <property type="entry name" value="PRTase-like"/>
</dbReference>
<feature type="domain" description="Phosphoribosyltransferase" evidence="4">
    <location>
        <begin position="71"/>
        <end position="125"/>
    </location>
</feature>
<dbReference type="SUPFAM" id="SSF53271">
    <property type="entry name" value="PRTase-like"/>
    <property type="match status" value="1"/>
</dbReference>